<dbReference type="InterPro" id="IPR013216">
    <property type="entry name" value="Methyltransf_11"/>
</dbReference>
<dbReference type="RefSeq" id="WP_127082403.1">
    <property type="nucleotide sequence ID" value="NZ_RSCL01000009.1"/>
</dbReference>
<name>A0A3S5K371_9CYAN</name>
<accession>A0A3S5K371</accession>
<dbReference type="Proteomes" id="UP000271624">
    <property type="component" value="Unassembled WGS sequence"/>
</dbReference>
<dbReference type="GO" id="GO:0008757">
    <property type="term" value="F:S-adenosylmethionine-dependent methyltransferase activity"/>
    <property type="evidence" value="ECO:0007669"/>
    <property type="project" value="InterPro"/>
</dbReference>
<protein>
    <recommendedName>
        <fullName evidence="1">Methyltransferase type 11 domain-containing protein</fullName>
    </recommendedName>
</protein>
<dbReference type="Gene3D" id="3.40.50.150">
    <property type="entry name" value="Vaccinia Virus protein VP39"/>
    <property type="match status" value="1"/>
</dbReference>
<evidence type="ECO:0000313" key="3">
    <source>
        <dbReference type="Proteomes" id="UP000271624"/>
    </source>
</evidence>
<evidence type="ECO:0000313" key="2">
    <source>
        <dbReference type="EMBL" id="RUT05155.1"/>
    </source>
</evidence>
<sequence length="124" mass="13821">MAHTNLWSSENHALGYLAIADTIPHRTEGEKVLLELVPKTARNILDLGTGDGRLLSLLKINTPELDDSLLHIVKGRFDVVVSSFAIHHLTHPRKRSLYAEIFDLLNDGGVFCNLDINQTETPLK</sequence>
<dbReference type="EMBL" id="RSCL01000009">
    <property type="protein sequence ID" value="RUT05155.1"/>
    <property type="molecule type" value="Genomic_DNA"/>
</dbReference>
<reference evidence="2" key="2">
    <citation type="journal article" date="2019" name="Genome Biol. Evol.">
        <title>Day and night: Metabolic profiles and evolutionary relationships of six axenic non-marine cyanobacteria.</title>
        <authorList>
            <person name="Will S.E."/>
            <person name="Henke P."/>
            <person name="Boedeker C."/>
            <person name="Huang S."/>
            <person name="Brinkmann H."/>
            <person name="Rohde M."/>
            <person name="Jarek M."/>
            <person name="Friedl T."/>
            <person name="Seufert S."/>
            <person name="Schumacher M."/>
            <person name="Overmann J."/>
            <person name="Neumann-Schaal M."/>
            <person name="Petersen J."/>
        </authorList>
    </citation>
    <scope>NUCLEOTIDE SEQUENCE [LARGE SCALE GENOMIC DNA]</scope>
    <source>
        <strain evidence="2">PCC 7102</strain>
    </source>
</reference>
<proteinExistence type="predicted"/>
<organism evidence="2 3">
    <name type="scientific">Dulcicalothrix desertica PCC 7102</name>
    <dbReference type="NCBI Taxonomy" id="232991"/>
    <lineage>
        <taxon>Bacteria</taxon>
        <taxon>Bacillati</taxon>
        <taxon>Cyanobacteriota</taxon>
        <taxon>Cyanophyceae</taxon>
        <taxon>Nostocales</taxon>
        <taxon>Calotrichaceae</taxon>
        <taxon>Dulcicalothrix</taxon>
    </lineage>
</organism>
<reference evidence="2" key="1">
    <citation type="submission" date="2018-12" db="EMBL/GenBank/DDBJ databases">
        <authorList>
            <person name="Will S."/>
            <person name="Neumann-Schaal M."/>
            <person name="Henke P."/>
        </authorList>
    </citation>
    <scope>NUCLEOTIDE SEQUENCE</scope>
    <source>
        <strain evidence="2">PCC 7102</strain>
    </source>
</reference>
<gene>
    <name evidence="2" type="ORF">DSM106972_039760</name>
</gene>
<keyword evidence="3" id="KW-1185">Reference proteome</keyword>
<dbReference type="AlphaFoldDB" id="A0A3S5K371"/>
<dbReference type="CDD" id="cd02440">
    <property type="entry name" value="AdoMet_MTases"/>
    <property type="match status" value="1"/>
</dbReference>
<dbReference type="SUPFAM" id="SSF53335">
    <property type="entry name" value="S-adenosyl-L-methionine-dependent methyltransferases"/>
    <property type="match status" value="1"/>
</dbReference>
<dbReference type="Pfam" id="PF08241">
    <property type="entry name" value="Methyltransf_11"/>
    <property type="match status" value="1"/>
</dbReference>
<comment type="caution">
    <text evidence="2">The sequence shown here is derived from an EMBL/GenBank/DDBJ whole genome shotgun (WGS) entry which is preliminary data.</text>
</comment>
<dbReference type="InterPro" id="IPR029063">
    <property type="entry name" value="SAM-dependent_MTases_sf"/>
</dbReference>
<evidence type="ECO:0000259" key="1">
    <source>
        <dbReference type="Pfam" id="PF08241"/>
    </source>
</evidence>
<dbReference type="OrthoDB" id="9778766at2"/>
<feature type="domain" description="Methyltransferase type 11" evidence="1">
    <location>
        <begin position="74"/>
        <end position="112"/>
    </location>
</feature>